<dbReference type="AlphaFoldDB" id="X0XT78"/>
<protein>
    <recommendedName>
        <fullName evidence="3">2-hydroxyacyl-CoA dehydratase</fullName>
    </recommendedName>
</protein>
<accession>X0XT78</accession>
<evidence type="ECO:0000313" key="2">
    <source>
        <dbReference type="EMBL" id="GAG38512.1"/>
    </source>
</evidence>
<evidence type="ECO:0000256" key="1">
    <source>
        <dbReference type="ARBA" id="ARBA00005806"/>
    </source>
</evidence>
<dbReference type="Pfam" id="PF06050">
    <property type="entry name" value="HGD-D"/>
    <property type="match status" value="1"/>
</dbReference>
<dbReference type="InterPro" id="IPR010327">
    <property type="entry name" value="FldB/FldC_alpha/beta"/>
</dbReference>
<gene>
    <name evidence="2" type="ORF">S01H1_67423</name>
</gene>
<dbReference type="PANTHER" id="PTHR30548:SF1">
    <property type="entry name" value="DEHYDRATASE SUBUNIT MJ0007-RELATED"/>
    <property type="match status" value="1"/>
</dbReference>
<dbReference type="Gene3D" id="3.40.50.11900">
    <property type="match status" value="1"/>
</dbReference>
<evidence type="ECO:0008006" key="3">
    <source>
        <dbReference type="Google" id="ProtNLM"/>
    </source>
</evidence>
<comment type="caution">
    <text evidence="2">The sequence shown here is derived from an EMBL/GenBank/DDBJ whole genome shotgun (WGS) entry which is preliminary data.</text>
</comment>
<comment type="similarity">
    <text evidence="1">Belongs to the FldB/FldC dehydratase alpha/beta subunit family.</text>
</comment>
<dbReference type="PANTHER" id="PTHR30548">
    <property type="entry name" value="2-HYDROXYGLUTARYL-COA DEHYDRATASE, D-COMPONENT-RELATED"/>
    <property type="match status" value="1"/>
</dbReference>
<organism evidence="2">
    <name type="scientific">marine sediment metagenome</name>
    <dbReference type="NCBI Taxonomy" id="412755"/>
    <lineage>
        <taxon>unclassified sequences</taxon>
        <taxon>metagenomes</taxon>
        <taxon>ecological metagenomes</taxon>
    </lineage>
</organism>
<name>X0XT78_9ZZZZ</name>
<dbReference type="EMBL" id="BARS01044654">
    <property type="protein sequence ID" value="GAG38512.1"/>
    <property type="molecule type" value="Genomic_DNA"/>
</dbReference>
<reference evidence="2" key="1">
    <citation type="journal article" date="2014" name="Front. Microbiol.">
        <title>High frequency of phylogenetically diverse reductive dehalogenase-homologous genes in deep subseafloor sedimentary metagenomes.</title>
        <authorList>
            <person name="Kawai M."/>
            <person name="Futagami T."/>
            <person name="Toyoda A."/>
            <person name="Takaki Y."/>
            <person name="Nishi S."/>
            <person name="Hori S."/>
            <person name="Arai W."/>
            <person name="Tsubouchi T."/>
            <person name="Morono Y."/>
            <person name="Uchiyama I."/>
            <person name="Ito T."/>
            <person name="Fujiyama A."/>
            <person name="Inagaki F."/>
            <person name="Takami H."/>
        </authorList>
    </citation>
    <scope>NUCLEOTIDE SEQUENCE</scope>
    <source>
        <strain evidence="2">Expedition CK06-06</strain>
    </source>
</reference>
<proteinExistence type="inferred from homology"/>
<feature type="non-terminal residue" evidence="2">
    <location>
        <position position="1"/>
    </location>
</feature>
<sequence length="213" mass="23060">LELMKADPVPVSIAELELLEALSMTSTGRGIRDGIKAMEILIVELGKRVKAGIGATKKGAPRVMIGVGHCSDPRVTRLIEDVGLAVPLTFILAWVAGPPFKPKRTYATPGETIADRELAAASFHSAYAVINRFEEAAKVMGLDGFIGNYLYNCRPAALTSHSLKKYLEEKTGLPVLSLEMDVFDSRSYSAASLRTKVETFAEMLKAKKESAMS</sequence>